<gene>
    <name evidence="2" type="ORF">F7D09_1933</name>
</gene>
<evidence type="ECO:0000313" key="2">
    <source>
        <dbReference type="EMBL" id="KAB7789560.1"/>
    </source>
</evidence>
<dbReference type="EMBL" id="WBVT01000044">
    <property type="protein sequence ID" value="KAB7789560.1"/>
    <property type="molecule type" value="Genomic_DNA"/>
</dbReference>
<evidence type="ECO:0000256" key="1">
    <source>
        <dbReference type="SAM" id="Coils"/>
    </source>
</evidence>
<dbReference type="Proteomes" id="UP000441772">
    <property type="component" value="Unassembled WGS sequence"/>
</dbReference>
<proteinExistence type="predicted"/>
<comment type="caution">
    <text evidence="2">The sequence shown here is derived from an EMBL/GenBank/DDBJ whole genome shotgun (WGS) entry which is preliminary data.</text>
</comment>
<feature type="coiled-coil region" evidence="1">
    <location>
        <begin position="126"/>
        <end position="243"/>
    </location>
</feature>
<dbReference type="AlphaFoldDB" id="A0A6I1GD32"/>
<keyword evidence="3" id="KW-1185">Reference proteome</keyword>
<protein>
    <submittedName>
        <fullName evidence="2">Viral A-type inclusion protein repeat-containing protein</fullName>
    </submittedName>
</protein>
<keyword evidence="1" id="KW-0175">Coiled coil</keyword>
<evidence type="ECO:0000313" key="3">
    <source>
        <dbReference type="Proteomes" id="UP000441772"/>
    </source>
</evidence>
<name>A0A6I1GD32_9BIFI</name>
<organism evidence="2 3">
    <name type="scientific">Bifidobacterium leontopitheci</name>
    <dbReference type="NCBI Taxonomy" id="2650774"/>
    <lineage>
        <taxon>Bacteria</taxon>
        <taxon>Bacillati</taxon>
        <taxon>Actinomycetota</taxon>
        <taxon>Actinomycetes</taxon>
        <taxon>Bifidobacteriales</taxon>
        <taxon>Bifidobacteriaceae</taxon>
        <taxon>Bifidobacterium</taxon>
    </lineage>
</organism>
<reference evidence="2 3" key="1">
    <citation type="submission" date="2019-09" db="EMBL/GenBank/DDBJ databases">
        <title>Characterization of the phylogenetic diversity of two novel species belonging to the genus Bifidobacterium: Bifidobacterium cebidarum sp. nov. and Bifidobacterium leontopitheci sp. nov.</title>
        <authorList>
            <person name="Lugli G.A."/>
            <person name="Duranti S."/>
            <person name="Milani C."/>
            <person name="Turroni F."/>
            <person name="Ventura M."/>
        </authorList>
    </citation>
    <scope>NUCLEOTIDE SEQUENCE [LARGE SCALE GENOMIC DNA]</scope>
    <source>
        <strain evidence="2 3">LMG 31471</strain>
    </source>
</reference>
<accession>A0A6I1GD32</accession>
<sequence>MYPPYGYRRTRYLYDGIELPEPAGKVLLRTMEQYAKNYVVWYFARAGLAFNAGQQSAVSQWLQTAFRSPEPLSEYTGAKVSDAAVSQLRATVARMVKPNDGIMTALVQDALANNPKFNKRCMEQCRQEALKDIDAERVRRKSLLEEEGQRHQQELDKEYERKRQLLQTSLTEQQRKLQNRLKELQRQVEQQQQTLAKLDASVTDRMNDNDRLRNIVKPLQEKVNDLRRQATSAQSEISRLAQQKNSEIAALRRLQQHKDDELATIKQDRETLLSQIDEDVSLKLGLRAVVRTLTAERQRPDGSEAAEPGIRPAAYRTYPVERSDTGFRSALAEDLHRLGVASTKDYESVPLNFAEACSRTLSATGLLAVDSAFAAPLANALSYATHGLPARHVSIPANWNDAAVLERLLDDDDNDILVLDNVMDTVNEGLLFALSRLSHELTFVLPVGAYGNLRLLASEVWNHVFYLPTEQYIMMPTEPTTLCRSASGRKPIVVTQQSIVGKLTNSIRPLVPGDMPLSSLTLPASVEARFGDPEIGQQWVSAHIALHIYAMFGTEAAQTFAARQPHAGFATALLRRIDRSRNAR</sequence>